<dbReference type="AlphaFoldDB" id="C7NRP5"/>
<reference evidence="3 4" key="1">
    <citation type="journal article" date="2009" name="Stand. Genomic Sci.">
        <title>Complete genome sequence of Halorhabdus utahensis type strain (AX-2).</title>
        <authorList>
            <person name="Anderson I."/>
            <person name="Tindall B.J."/>
            <person name="Pomrenke H."/>
            <person name="Goker M."/>
            <person name="Lapidus A."/>
            <person name="Nolan M."/>
            <person name="Copeland A."/>
            <person name="Glavina Del Rio T."/>
            <person name="Chen F."/>
            <person name="Tice H."/>
            <person name="Cheng J.F."/>
            <person name="Lucas S."/>
            <person name="Chertkov O."/>
            <person name="Bruce D."/>
            <person name="Brettin T."/>
            <person name="Detter J.C."/>
            <person name="Han C."/>
            <person name="Goodwin L."/>
            <person name="Land M."/>
            <person name="Hauser L."/>
            <person name="Chang Y.J."/>
            <person name="Jeffries C.D."/>
            <person name="Pitluck S."/>
            <person name="Pati A."/>
            <person name="Mavromatis K."/>
            <person name="Ivanova N."/>
            <person name="Ovchinnikova G."/>
            <person name="Chen A."/>
            <person name="Palaniappan K."/>
            <person name="Chain P."/>
            <person name="Rohde M."/>
            <person name="Bristow J."/>
            <person name="Eisen J.A."/>
            <person name="Markowitz V."/>
            <person name="Hugenholtz P."/>
            <person name="Kyrpides N.C."/>
            <person name="Klenk H.P."/>
        </authorList>
    </citation>
    <scope>NUCLEOTIDE SEQUENCE [LARGE SCALE GENOMIC DNA]</scope>
    <source>
        <strain evidence="4">DSM 12940 / JCM 11049 / AX-2</strain>
    </source>
</reference>
<sequence>MSDGTWADQLRAAGRRASKSLRNAAPIMLTVVLLVGLLRTIVTPAQFESAFGAAPAIDPGVRPNAGPGWIMACWESSPSRTLHAPSSLPSAALAKSGTTLGRIAPVLVVIRVALALSHVLLARDPIAVTVESAHADRLSRRDRSWNTQPRPRLRLECASRRPARPGPLGRSDRRLPVQPCDRTPSVACVPRILRVAIRLGVVRHDGRRLHRPGSHNRDGEFDR</sequence>
<keyword evidence="2" id="KW-0812">Transmembrane</keyword>
<evidence type="ECO:0000256" key="1">
    <source>
        <dbReference type="SAM" id="MobiDB-lite"/>
    </source>
</evidence>
<dbReference type="Proteomes" id="UP000002071">
    <property type="component" value="Chromosome"/>
</dbReference>
<dbReference type="STRING" id="519442.Huta_1810"/>
<dbReference type="EMBL" id="CP001687">
    <property type="protein sequence ID" value="ACV11981.1"/>
    <property type="molecule type" value="Genomic_DNA"/>
</dbReference>
<evidence type="ECO:0000256" key="2">
    <source>
        <dbReference type="SAM" id="Phobius"/>
    </source>
</evidence>
<proteinExistence type="predicted"/>
<evidence type="ECO:0000313" key="3">
    <source>
        <dbReference type="EMBL" id="ACV11981.1"/>
    </source>
</evidence>
<evidence type="ECO:0000313" key="4">
    <source>
        <dbReference type="Proteomes" id="UP000002071"/>
    </source>
</evidence>
<keyword evidence="2" id="KW-1133">Transmembrane helix</keyword>
<dbReference type="KEGG" id="hut:Huta_1810"/>
<keyword evidence="2" id="KW-0472">Membrane</keyword>
<feature type="transmembrane region" description="Helical" evidence="2">
    <location>
        <begin position="21"/>
        <end position="42"/>
    </location>
</feature>
<keyword evidence="4" id="KW-1185">Reference proteome</keyword>
<dbReference type="HOGENOM" id="CLU_1237901_0_0_2"/>
<organism evidence="3 4">
    <name type="scientific">Halorhabdus utahensis (strain DSM 12940 / JCM 11049 / AX-2)</name>
    <dbReference type="NCBI Taxonomy" id="519442"/>
    <lineage>
        <taxon>Archaea</taxon>
        <taxon>Methanobacteriati</taxon>
        <taxon>Methanobacteriota</taxon>
        <taxon>Stenosarchaea group</taxon>
        <taxon>Halobacteria</taxon>
        <taxon>Halobacteriales</taxon>
        <taxon>Haloarculaceae</taxon>
        <taxon>Halorhabdus</taxon>
    </lineage>
</organism>
<name>C7NRP5_HALUD</name>
<protein>
    <submittedName>
        <fullName evidence="3">Uncharacterized protein</fullName>
    </submittedName>
</protein>
<feature type="region of interest" description="Disordered" evidence="1">
    <location>
        <begin position="159"/>
        <end position="180"/>
    </location>
</feature>
<accession>C7NRP5</accession>
<gene>
    <name evidence="3" type="ordered locus">Huta_1810</name>
</gene>